<dbReference type="InterPro" id="IPR036059">
    <property type="entry name" value="TldD/PmbA_sf"/>
</dbReference>
<dbReference type="SUPFAM" id="SSF111283">
    <property type="entry name" value="Putative modulator of DNA gyrase, PmbA/TldD"/>
    <property type="match status" value="1"/>
</dbReference>
<protein>
    <recommendedName>
        <fullName evidence="1">Metalloprotease TldD/E C-terminal domain-containing protein</fullName>
    </recommendedName>
</protein>
<reference evidence="2" key="1">
    <citation type="submission" date="2019-08" db="EMBL/GenBank/DDBJ databases">
        <authorList>
            <person name="Kucharzyk K."/>
            <person name="Murdoch R.W."/>
            <person name="Higgins S."/>
            <person name="Loffler F."/>
        </authorList>
    </citation>
    <scope>NUCLEOTIDE SEQUENCE</scope>
</reference>
<organism evidence="2">
    <name type="scientific">bioreactor metagenome</name>
    <dbReference type="NCBI Taxonomy" id="1076179"/>
    <lineage>
        <taxon>unclassified sequences</taxon>
        <taxon>metagenomes</taxon>
        <taxon>ecological metagenomes</taxon>
    </lineage>
</organism>
<feature type="domain" description="Metalloprotease TldD/E C-terminal" evidence="1">
    <location>
        <begin position="224"/>
        <end position="414"/>
    </location>
</feature>
<evidence type="ECO:0000259" key="1">
    <source>
        <dbReference type="Pfam" id="PF19289"/>
    </source>
</evidence>
<dbReference type="Pfam" id="PF19289">
    <property type="entry name" value="PmbA_TldD_3rd"/>
    <property type="match status" value="1"/>
</dbReference>
<dbReference type="GO" id="GO:0005829">
    <property type="term" value="C:cytosol"/>
    <property type="evidence" value="ECO:0007669"/>
    <property type="project" value="TreeGrafter"/>
</dbReference>
<dbReference type="InterPro" id="IPR047657">
    <property type="entry name" value="PmbA"/>
</dbReference>
<accession>A0A645CB45</accession>
<dbReference type="InterPro" id="IPR045569">
    <property type="entry name" value="Metalloprtase-TldD/E_C"/>
</dbReference>
<dbReference type="EMBL" id="VSSQ01025781">
    <property type="protein sequence ID" value="MPM74151.1"/>
    <property type="molecule type" value="Genomic_DNA"/>
</dbReference>
<comment type="caution">
    <text evidence="2">The sequence shown here is derived from an EMBL/GenBank/DDBJ whole genome shotgun (WGS) entry which is preliminary data.</text>
</comment>
<sequence>MVERIIKELVKANINIYKINVETAESVELFFIKKALDMNRKKKVTNYKVTVYKDFEENGDTYRGSSEIDIYPTMKDEEIGTILKDGLYAAGFVKNKFYPLVKGEKCGEITLPSKFSGYSLEEGALAIQKALYKNDIYEKGGINSSEIFLNKTTKRIVNSEGIDVTFVKFFSEVECITQWIEEQDVELFNVFRYGDLDEELIADSVKDAIELTKWRVKAKNAVKTGNYRVLLRKLALKSMFSYYTDKASVGAVYNKLSNFKPGEGVQGEEIKGDKVTITLKGSAPYDNDGLKLQEVTIIEEGVLKTYHGNTRFSHYLEVAPTGNLDETVVKCGEKSIEEMTREPYLELVAFSDFQMDSLTGDFAGEIRLGFYYDGEKITPVTGGSMSGNIRNLQNNMFLSKEIYKDGSFTGPKMLELINVNIAGE</sequence>
<proteinExistence type="predicted"/>
<gene>
    <name evidence="2" type="ORF">SDC9_121136</name>
</gene>
<evidence type="ECO:0000313" key="2">
    <source>
        <dbReference type="EMBL" id="MPM74151.1"/>
    </source>
</evidence>
<dbReference type="GO" id="GO:0006508">
    <property type="term" value="P:proteolysis"/>
    <property type="evidence" value="ECO:0007669"/>
    <property type="project" value="InterPro"/>
</dbReference>
<dbReference type="PANTHER" id="PTHR43421">
    <property type="entry name" value="METALLOPROTEASE PMBA"/>
    <property type="match status" value="1"/>
</dbReference>
<dbReference type="PANTHER" id="PTHR43421:SF1">
    <property type="entry name" value="METALLOPROTEASE PMBA"/>
    <property type="match status" value="1"/>
</dbReference>
<name>A0A645CB45_9ZZZZ</name>
<dbReference type="AlphaFoldDB" id="A0A645CB45"/>
<dbReference type="GO" id="GO:0008237">
    <property type="term" value="F:metallopeptidase activity"/>
    <property type="evidence" value="ECO:0007669"/>
    <property type="project" value="InterPro"/>
</dbReference>